<dbReference type="AlphaFoldDB" id="A0AB36G2M7"/>
<sequence length="47" mass="5302">MHVNLAQRRGLFVVVSLPLLLLLTPCSDVSLLAIIRRALLCEPYRKV</sequence>
<dbReference type="Proteomes" id="UP000095392">
    <property type="component" value="Unassembled WGS sequence"/>
</dbReference>
<keyword evidence="2" id="KW-1185">Reference proteome</keyword>
<evidence type="ECO:0000313" key="2">
    <source>
        <dbReference type="Proteomes" id="UP000095392"/>
    </source>
</evidence>
<comment type="caution">
    <text evidence="1">The sequence shown here is derived from an EMBL/GenBank/DDBJ whole genome shotgun (WGS) entry which is preliminary data.</text>
</comment>
<reference evidence="1 2" key="1">
    <citation type="submission" date="2016-09" db="EMBL/GenBank/DDBJ databases">
        <title>Draft Genome Sequence of four Alteromonas macleodii strains isolated from copper coupons and grown long-term at elevated copper levels.</title>
        <authorList>
            <person name="Cusick K."/>
            <person name="Dale J."/>
            <person name="Little B."/>
            <person name="Biffinger J."/>
        </authorList>
    </citation>
    <scope>NUCLEOTIDE SEQUENCE [LARGE SCALE GENOMIC DNA]</scope>
    <source>
        <strain evidence="1 2">KCP01</strain>
    </source>
</reference>
<proteinExistence type="predicted"/>
<name>A0AB36G2M7_ALTMA</name>
<accession>A0AB36G2M7</accession>
<protein>
    <recommendedName>
        <fullName evidence="3">Lipoprotein</fullName>
    </recommendedName>
</protein>
<gene>
    <name evidence="1" type="ORF">BFV95_0365</name>
</gene>
<dbReference type="EMBL" id="MIPY01000008">
    <property type="protein sequence ID" value="OES34306.1"/>
    <property type="molecule type" value="Genomic_DNA"/>
</dbReference>
<organism evidence="1 2">
    <name type="scientific">Alteromonas macleodii</name>
    <name type="common">Pseudoalteromonas macleodii</name>
    <dbReference type="NCBI Taxonomy" id="28108"/>
    <lineage>
        <taxon>Bacteria</taxon>
        <taxon>Pseudomonadati</taxon>
        <taxon>Pseudomonadota</taxon>
        <taxon>Gammaproteobacteria</taxon>
        <taxon>Alteromonadales</taxon>
        <taxon>Alteromonadaceae</taxon>
        <taxon>Alteromonas/Salinimonas group</taxon>
        <taxon>Alteromonas</taxon>
    </lineage>
</organism>
<evidence type="ECO:0008006" key="3">
    <source>
        <dbReference type="Google" id="ProtNLM"/>
    </source>
</evidence>
<evidence type="ECO:0000313" key="1">
    <source>
        <dbReference type="EMBL" id="OES34306.1"/>
    </source>
</evidence>